<dbReference type="InterPro" id="IPR004474">
    <property type="entry name" value="LytR_CpsA_psr"/>
</dbReference>
<dbReference type="EMBL" id="AP019308">
    <property type="protein sequence ID" value="BBH21827.1"/>
    <property type="molecule type" value="Genomic_DNA"/>
</dbReference>
<dbReference type="KEGG" id="pbk:Back11_31720"/>
<dbReference type="InterPro" id="IPR050922">
    <property type="entry name" value="LytR/CpsA/Psr_CW_biosynth"/>
</dbReference>
<name>A0A3G9ISM4_9BACL</name>
<evidence type="ECO:0000313" key="3">
    <source>
        <dbReference type="Proteomes" id="UP000275368"/>
    </source>
</evidence>
<proteinExistence type="inferred from homology"/>
<gene>
    <name evidence="2" type="primary">lytR_1</name>
    <name evidence="2" type="ORF">Back11_31720</name>
</gene>
<dbReference type="Pfam" id="PF03816">
    <property type="entry name" value="LytR_cpsA_psr"/>
    <property type="match status" value="1"/>
</dbReference>
<protein>
    <submittedName>
        <fullName evidence="2">LytR family transcriptional regulator</fullName>
    </submittedName>
</protein>
<dbReference type="AlphaFoldDB" id="A0A3G9ISM4"/>
<dbReference type="Proteomes" id="UP000275368">
    <property type="component" value="Chromosome"/>
</dbReference>
<evidence type="ECO:0000256" key="1">
    <source>
        <dbReference type="ARBA" id="ARBA00006068"/>
    </source>
</evidence>
<keyword evidence="3" id="KW-1185">Reference proteome</keyword>
<dbReference type="NCBIfam" id="TIGR00350">
    <property type="entry name" value="lytR_cpsA_psr"/>
    <property type="match status" value="1"/>
</dbReference>
<dbReference type="Gene3D" id="3.40.630.190">
    <property type="entry name" value="LCP protein"/>
    <property type="match status" value="1"/>
</dbReference>
<dbReference type="RefSeq" id="WP_125658933.1">
    <property type="nucleotide sequence ID" value="NZ_AP019308.1"/>
</dbReference>
<evidence type="ECO:0000313" key="2">
    <source>
        <dbReference type="EMBL" id="BBH21827.1"/>
    </source>
</evidence>
<sequence>MKFPLRKILIWSGSIGFVILLFVGGYLWYLFHSVKVTADRIYEDIPHSDYISVDPSLSRSKDIVKLKSESNSNPDTDKRNPFTVLMLGVDQRKNDHGRSDTIIVLSVNPKHKSILMFNILRDSRTEIVGHGTVDKINHAYAFGNVEMSLHTVEKFLDYPIDYYIKVNMEGFERIINLFGGVEVNNPLSFQYEGVNFEKGHLTLDGTEALLFSRMRYDDPRGDIGRNARQREVLSQVMKKAMKISSITRINTLLNEIGDSVKTNIKYEEMKTFVMDYRADLNNMESIEIKGKGQIINKVWYYIVDDAERGRIHNVLKEHQADQ</sequence>
<comment type="similarity">
    <text evidence="1">Belongs to the LytR/CpsA/Psr (LCP) family.</text>
</comment>
<dbReference type="PANTHER" id="PTHR33392:SF6">
    <property type="entry name" value="POLYISOPRENYL-TEICHOIC ACID--PEPTIDOGLYCAN TEICHOIC ACID TRANSFERASE TAGU"/>
    <property type="match status" value="1"/>
</dbReference>
<dbReference type="OrthoDB" id="27330at2"/>
<reference evidence="2 3" key="1">
    <citation type="submission" date="2018-11" db="EMBL/GenBank/DDBJ databases">
        <title>Complete genome sequence of Paenibacillus baekrokdamisoli strain KCTC 33723.</title>
        <authorList>
            <person name="Kang S.W."/>
            <person name="Lee K.C."/>
            <person name="Kim K.K."/>
            <person name="Kim J.S."/>
            <person name="Kim D.S."/>
            <person name="Ko S.H."/>
            <person name="Yang S.H."/>
            <person name="Lee J.S."/>
        </authorList>
    </citation>
    <scope>NUCLEOTIDE SEQUENCE [LARGE SCALE GENOMIC DNA]</scope>
    <source>
        <strain evidence="2 3">KCTC 33723</strain>
    </source>
</reference>
<organism evidence="2 3">
    <name type="scientific">Paenibacillus baekrokdamisoli</name>
    <dbReference type="NCBI Taxonomy" id="1712516"/>
    <lineage>
        <taxon>Bacteria</taxon>
        <taxon>Bacillati</taxon>
        <taxon>Bacillota</taxon>
        <taxon>Bacilli</taxon>
        <taxon>Bacillales</taxon>
        <taxon>Paenibacillaceae</taxon>
        <taxon>Paenibacillus</taxon>
    </lineage>
</organism>
<dbReference type="PANTHER" id="PTHR33392">
    <property type="entry name" value="POLYISOPRENYL-TEICHOIC ACID--PEPTIDOGLYCAN TEICHOIC ACID TRANSFERASE TAGU"/>
    <property type="match status" value="1"/>
</dbReference>
<accession>A0A3G9ISM4</accession>